<dbReference type="Proteomes" id="UP001056756">
    <property type="component" value="Chromosome"/>
</dbReference>
<dbReference type="AlphaFoldDB" id="A0A9J6ZDJ5"/>
<feature type="chain" id="PRO_5039907536" evidence="2">
    <location>
        <begin position="33"/>
        <end position="191"/>
    </location>
</feature>
<accession>A0A9J6ZDJ5</accession>
<protein>
    <submittedName>
        <fullName evidence="3">Uncharacterized protein</fullName>
    </submittedName>
</protein>
<dbReference type="KEGG" id="plig:NAG76_20765"/>
<sequence>MTTRKSRLRTSFNVLLLMSLSLGMLVSGCSNTNTDANPKEVITPSVAPSPMNTTTAPSNSPTATNETPINNDQLNKTMIPEGVTVKKVIKEVTINKDYLKKVELLTDGGKLITISDPNGEIVMENIEYDGVIKSVNGDKIIVQVEQGQEKTIVIPSEIIIEDEDNLGMKSGVQIEWVINAEGHIESVELDD</sequence>
<evidence type="ECO:0000256" key="2">
    <source>
        <dbReference type="SAM" id="SignalP"/>
    </source>
</evidence>
<name>A0A9J6ZDJ5_9BACL</name>
<proteinExistence type="predicted"/>
<gene>
    <name evidence="3" type="ORF">NAG76_20765</name>
</gene>
<feature type="region of interest" description="Disordered" evidence="1">
    <location>
        <begin position="34"/>
        <end position="74"/>
    </location>
</feature>
<evidence type="ECO:0000313" key="4">
    <source>
        <dbReference type="Proteomes" id="UP001056756"/>
    </source>
</evidence>
<reference evidence="3" key="1">
    <citation type="submission" date="2022-05" db="EMBL/GenBank/DDBJ databases">
        <title>Novel bacterial taxa in a minimal lignocellulolytic consortium and its capacity to transform plastics disclosed by genome-resolved metagenomics.</title>
        <authorList>
            <person name="Rodriguez C.A.D."/>
            <person name="Diaz-Garcia L."/>
            <person name="Herrera K."/>
            <person name="Tarazona N.A."/>
            <person name="Sproer C."/>
            <person name="Overmann J."/>
            <person name="Jimenez D.J."/>
        </authorList>
    </citation>
    <scope>NUCLEOTIDE SEQUENCE</scope>
    <source>
        <strain evidence="3">MAG5</strain>
    </source>
</reference>
<dbReference type="EMBL" id="CP097899">
    <property type="protein sequence ID" value="URN94226.1"/>
    <property type="molecule type" value="Genomic_DNA"/>
</dbReference>
<evidence type="ECO:0000256" key="1">
    <source>
        <dbReference type="SAM" id="MobiDB-lite"/>
    </source>
</evidence>
<evidence type="ECO:0000313" key="3">
    <source>
        <dbReference type="EMBL" id="URN94226.1"/>
    </source>
</evidence>
<organism evidence="3 4">
    <name type="scientific">Candidatus Pristimantibacillus lignocellulolyticus</name>
    <dbReference type="NCBI Taxonomy" id="2994561"/>
    <lineage>
        <taxon>Bacteria</taxon>
        <taxon>Bacillati</taxon>
        <taxon>Bacillota</taxon>
        <taxon>Bacilli</taxon>
        <taxon>Bacillales</taxon>
        <taxon>Paenibacillaceae</taxon>
        <taxon>Candidatus Pristimantibacillus</taxon>
    </lineage>
</organism>
<feature type="compositionally biased region" description="Low complexity" evidence="1">
    <location>
        <begin position="48"/>
        <end position="65"/>
    </location>
</feature>
<feature type="signal peptide" evidence="2">
    <location>
        <begin position="1"/>
        <end position="32"/>
    </location>
</feature>
<keyword evidence="2" id="KW-0732">Signal</keyword>